<keyword evidence="3" id="KW-1185">Reference proteome</keyword>
<name>A0A4U6W809_SETVI</name>
<dbReference type="EMBL" id="CM016552">
    <property type="protein sequence ID" value="TKW38601.1"/>
    <property type="molecule type" value="Genomic_DNA"/>
</dbReference>
<reference evidence="2" key="1">
    <citation type="submission" date="2019-03" db="EMBL/GenBank/DDBJ databases">
        <title>WGS assembly of Setaria viridis.</title>
        <authorList>
            <person name="Huang P."/>
            <person name="Jenkins J."/>
            <person name="Grimwood J."/>
            <person name="Barry K."/>
            <person name="Healey A."/>
            <person name="Mamidi S."/>
            <person name="Sreedasyam A."/>
            <person name="Shu S."/>
            <person name="Feldman M."/>
            <person name="Wu J."/>
            <person name="Yu Y."/>
            <person name="Chen C."/>
            <person name="Johnson J."/>
            <person name="Rokhsar D."/>
            <person name="Baxter I."/>
            <person name="Schmutz J."/>
            <person name="Brutnell T."/>
            <person name="Kellogg E."/>
        </authorList>
    </citation>
    <scope>NUCLEOTIDE SEQUENCE [LARGE SCALE GENOMIC DNA]</scope>
</reference>
<dbReference type="Gramene" id="TKW38601">
    <property type="protein sequence ID" value="TKW38601"/>
    <property type="gene ID" value="SEVIR_1G126000v2"/>
</dbReference>
<dbReference type="Proteomes" id="UP000298652">
    <property type="component" value="Chromosome 1"/>
</dbReference>
<gene>
    <name evidence="2" type="ORF">SEVIR_1G126000v2</name>
</gene>
<organism evidence="2 3">
    <name type="scientific">Setaria viridis</name>
    <name type="common">Green bristlegrass</name>
    <name type="synonym">Setaria italica subsp. viridis</name>
    <dbReference type="NCBI Taxonomy" id="4556"/>
    <lineage>
        <taxon>Eukaryota</taxon>
        <taxon>Viridiplantae</taxon>
        <taxon>Streptophyta</taxon>
        <taxon>Embryophyta</taxon>
        <taxon>Tracheophyta</taxon>
        <taxon>Spermatophyta</taxon>
        <taxon>Magnoliopsida</taxon>
        <taxon>Liliopsida</taxon>
        <taxon>Poales</taxon>
        <taxon>Poaceae</taxon>
        <taxon>PACMAD clade</taxon>
        <taxon>Panicoideae</taxon>
        <taxon>Panicodae</taxon>
        <taxon>Paniceae</taxon>
        <taxon>Cenchrinae</taxon>
        <taxon>Setaria</taxon>
    </lineage>
</organism>
<dbReference type="AlphaFoldDB" id="A0A4U6W809"/>
<evidence type="ECO:0000313" key="2">
    <source>
        <dbReference type="EMBL" id="TKW38601.1"/>
    </source>
</evidence>
<feature type="region of interest" description="Disordered" evidence="1">
    <location>
        <begin position="26"/>
        <end position="112"/>
    </location>
</feature>
<feature type="compositionally biased region" description="Low complexity" evidence="1">
    <location>
        <begin position="82"/>
        <end position="101"/>
    </location>
</feature>
<accession>A0A4U6W809</accession>
<proteinExistence type="predicted"/>
<feature type="compositionally biased region" description="Gly residues" evidence="1">
    <location>
        <begin position="102"/>
        <end position="112"/>
    </location>
</feature>
<sequence>MPAPCPIRSWAGTNRSRGWPARCGSGCSGGGGTDCSSEPRSEACGGGCRWKDPWLGSSSVRPTETGGRRGAAGDPFGLPPTSSSLSSRASAKGSGVAAEGVGQRGRGGGGGA</sequence>
<evidence type="ECO:0000256" key="1">
    <source>
        <dbReference type="SAM" id="MobiDB-lite"/>
    </source>
</evidence>
<protein>
    <submittedName>
        <fullName evidence="2">Uncharacterized protein</fullName>
    </submittedName>
</protein>
<evidence type="ECO:0000313" key="3">
    <source>
        <dbReference type="Proteomes" id="UP000298652"/>
    </source>
</evidence>